<dbReference type="RefSeq" id="YP_009291531.1">
    <property type="nucleotide sequence ID" value="NC_031115.1"/>
</dbReference>
<dbReference type="GeneID" id="29068301"/>
<accession>A0A192Y9W6</accession>
<organism evidence="1 2">
    <name type="scientific">Morganella phage vB_MmoP_MP2</name>
    <dbReference type="NCBI Taxonomy" id="1852627"/>
    <lineage>
        <taxon>Viruses</taxon>
        <taxon>Duplodnaviria</taxon>
        <taxon>Heunggongvirae</taxon>
        <taxon>Uroviricota</taxon>
        <taxon>Caudoviricetes</taxon>
        <taxon>Autographivirales</taxon>
        <taxon>Autotranscriptaviridae</taxon>
        <taxon>Studiervirinae</taxon>
        <taxon>Minipunavirus</taxon>
        <taxon>Minipunavirus MP2</taxon>
    </lineage>
</organism>
<evidence type="ECO:0000313" key="1">
    <source>
        <dbReference type="EMBL" id="ANM46357.1"/>
    </source>
</evidence>
<protein>
    <submittedName>
        <fullName evidence="1">Uncharacterized protein</fullName>
    </submittedName>
</protein>
<dbReference type="Proteomes" id="UP000203821">
    <property type="component" value="Genome"/>
</dbReference>
<dbReference type="EMBL" id="KX078568">
    <property type="protein sequence ID" value="ANM46357.1"/>
    <property type="molecule type" value="Genomic_DNA"/>
</dbReference>
<evidence type="ECO:0000313" key="2">
    <source>
        <dbReference type="Proteomes" id="UP000203821"/>
    </source>
</evidence>
<gene>
    <name evidence="1" type="ORF">MP2_gp08</name>
</gene>
<keyword evidence="2" id="KW-1185">Reference proteome</keyword>
<dbReference type="KEGG" id="vg:29068301"/>
<proteinExistence type="predicted"/>
<dbReference type="OrthoDB" id="31520at10239"/>
<reference evidence="1 2" key="1">
    <citation type="submission" date="2016-04" db="EMBL/GenBank/DDBJ databases">
        <title>Comparative genomics of Morganella phages MP1 and MP2 define new clades among the T4 and T7-like Viruses.</title>
        <authorList>
            <person name="Pinto G."/>
            <person name="Oliveira A."/>
            <person name="Malgorzata L."/>
            <person name="Kropinski A."/>
            <person name="Azeredo J."/>
        </authorList>
    </citation>
    <scope>NUCLEOTIDE SEQUENCE [LARGE SCALE GENOMIC DNA]</scope>
</reference>
<sequence length="171" mass="19101">MINKAPTTIINAGSYLEGLRDKFKLDVKLIAQKKHPKVYLLSHEEISLTLSSIDTSTPEGWDCAMATLKAIYWKNYQGYMGTLRNLPCDVWSFSLFDTNKGLCELLTDRLNAVILTDIEEHSNDIEQTIDPKEIIGNVKYADGVRRNGFGDWVCSLFGHNPDAVSKGSKGS</sequence>
<name>A0A192Y9W6_9CAUD</name>